<comment type="subcellular location">
    <subcellularLocation>
        <location evidence="1">Cell membrane</location>
        <topology evidence="1">Multi-pass membrane protein</topology>
    </subcellularLocation>
</comment>
<feature type="transmembrane region" description="Helical" evidence="6">
    <location>
        <begin position="6"/>
        <end position="34"/>
    </location>
</feature>
<keyword evidence="9" id="KW-1185">Reference proteome</keyword>
<evidence type="ECO:0000256" key="6">
    <source>
        <dbReference type="SAM" id="Phobius"/>
    </source>
</evidence>
<name>A0A4R5KP50_9BACL</name>
<sequence length="71" mass="8112">MSNTGFLFSGMIIVVFVLSVLLFLLHIVLCVWAYRDCLQRGKSQEFALIVLVGMLFFPVMGLIIYLIIRND</sequence>
<dbReference type="OrthoDB" id="2941093at2"/>
<dbReference type="InterPro" id="IPR027379">
    <property type="entry name" value="CLS_N"/>
</dbReference>
<evidence type="ECO:0000259" key="7">
    <source>
        <dbReference type="Pfam" id="PF13396"/>
    </source>
</evidence>
<accession>A0A4R5KP50</accession>
<proteinExistence type="predicted"/>
<keyword evidence="5 6" id="KW-0472">Membrane</keyword>
<dbReference type="EMBL" id="SMRT01000006">
    <property type="protein sequence ID" value="TDF97072.1"/>
    <property type="molecule type" value="Genomic_DNA"/>
</dbReference>
<keyword evidence="4 6" id="KW-1133">Transmembrane helix</keyword>
<evidence type="ECO:0000313" key="9">
    <source>
        <dbReference type="Proteomes" id="UP000295636"/>
    </source>
</evidence>
<feature type="domain" description="Cardiolipin synthase N-terminal" evidence="7">
    <location>
        <begin position="28"/>
        <end position="69"/>
    </location>
</feature>
<evidence type="ECO:0000256" key="5">
    <source>
        <dbReference type="ARBA" id="ARBA00023136"/>
    </source>
</evidence>
<dbReference type="Pfam" id="PF13396">
    <property type="entry name" value="PLDc_N"/>
    <property type="match status" value="1"/>
</dbReference>
<comment type="caution">
    <text evidence="8">The sequence shown here is derived from an EMBL/GenBank/DDBJ whole genome shotgun (WGS) entry which is preliminary data.</text>
</comment>
<gene>
    <name evidence="8" type="ORF">E1757_14590</name>
</gene>
<evidence type="ECO:0000256" key="1">
    <source>
        <dbReference type="ARBA" id="ARBA00004651"/>
    </source>
</evidence>
<evidence type="ECO:0000256" key="4">
    <source>
        <dbReference type="ARBA" id="ARBA00022989"/>
    </source>
</evidence>
<evidence type="ECO:0000256" key="3">
    <source>
        <dbReference type="ARBA" id="ARBA00022692"/>
    </source>
</evidence>
<evidence type="ECO:0000313" key="8">
    <source>
        <dbReference type="EMBL" id="TDF97072.1"/>
    </source>
</evidence>
<dbReference type="AlphaFoldDB" id="A0A4R5KP50"/>
<reference evidence="8 9" key="1">
    <citation type="submission" date="2019-03" db="EMBL/GenBank/DDBJ databases">
        <title>This is whole genome sequence of Paenibacillus sp MS74 strain.</title>
        <authorList>
            <person name="Trinh H.N."/>
        </authorList>
    </citation>
    <scope>NUCLEOTIDE SEQUENCE [LARGE SCALE GENOMIC DNA]</scope>
    <source>
        <strain evidence="8 9">MS74</strain>
    </source>
</reference>
<dbReference type="RefSeq" id="WP_133229265.1">
    <property type="nucleotide sequence ID" value="NZ_SMRT01000006.1"/>
</dbReference>
<protein>
    <recommendedName>
        <fullName evidence="7">Cardiolipin synthase N-terminal domain-containing protein</fullName>
    </recommendedName>
</protein>
<evidence type="ECO:0000256" key="2">
    <source>
        <dbReference type="ARBA" id="ARBA00022475"/>
    </source>
</evidence>
<dbReference type="Proteomes" id="UP000295636">
    <property type="component" value="Unassembled WGS sequence"/>
</dbReference>
<dbReference type="GO" id="GO:0005886">
    <property type="term" value="C:plasma membrane"/>
    <property type="evidence" value="ECO:0007669"/>
    <property type="project" value="UniProtKB-SubCell"/>
</dbReference>
<keyword evidence="3 6" id="KW-0812">Transmembrane</keyword>
<keyword evidence="2" id="KW-1003">Cell membrane</keyword>
<feature type="transmembrane region" description="Helical" evidence="6">
    <location>
        <begin position="46"/>
        <end position="68"/>
    </location>
</feature>
<organism evidence="8 9">
    <name type="scientific">Paenibacillus piri</name>
    <dbReference type="NCBI Taxonomy" id="2547395"/>
    <lineage>
        <taxon>Bacteria</taxon>
        <taxon>Bacillati</taxon>
        <taxon>Bacillota</taxon>
        <taxon>Bacilli</taxon>
        <taxon>Bacillales</taxon>
        <taxon>Paenibacillaceae</taxon>
        <taxon>Paenibacillus</taxon>
    </lineage>
</organism>